<accession>A0A915ITH1</accession>
<dbReference type="WBParaSite" id="nRc.2.0.1.t17489-RA">
    <property type="protein sequence ID" value="nRc.2.0.1.t17489-RA"/>
    <property type="gene ID" value="nRc.2.0.1.g17489"/>
</dbReference>
<dbReference type="Proteomes" id="UP000887565">
    <property type="component" value="Unplaced"/>
</dbReference>
<protein>
    <submittedName>
        <fullName evidence="3">Uncharacterized protein</fullName>
    </submittedName>
</protein>
<reference evidence="3" key="1">
    <citation type="submission" date="2022-11" db="UniProtKB">
        <authorList>
            <consortium name="WormBaseParasite"/>
        </authorList>
    </citation>
    <scope>IDENTIFICATION</scope>
</reference>
<name>A0A915ITH1_ROMCU</name>
<evidence type="ECO:0000256" key="1">
    <source>
        <dbReference type="SAM" id="MobiDB-lite"/>
    </source>
</evidence>
<feature type="region of interest" description="Disordered" evidence="1">
    <location>
        <begin position="1"/>
        <end position="43"/>
    </location>
</feature>
<feature type="compositionally biased region" description="Polar residues" evidence="1">
    <location>
        <begin position="11"/>
        <end position="23"/>
    </location>
</feature>
<proteinExistence type="predicted"/>
<evidence type="ECO:0000313" key="3">
    <source>
        <dbReference type="WBParaSite" id="nRc.2.0.1.t17489-RA"/>
    </source>
</evidence>
<organism evidence="2 3">
    <name type="scientific">Romanomermis culicivorax</name>
    <name type="common">Nematode worm</name>
    <dbReference type="NCBI Taxonomy" id="13658"/>
    <lineage>
        <taxon>Eukaryota</taxon>
        <taxon>Metazoa</taxon>
        <taxon>Ecdysozoa</taxon>
        <taxon>Nematoda</taxon>
        <taxon>Enoplea</taxon>
        <taxon>Dorylaimia</taxon>
        <taxon>Mermithida</taxon>
        <taxon>Mermithoidea</taxon>
        <taxon>Mermithidae</taxon>
        <taxon>Romanomermis</taxon>
    </lineage>
</organism>
<keyword evidence="2" id="KW-1185">Reference proteome</keyword>
<dbReference type="AlphaFoldDB" id="A0A915ITH1"/>
<evidence type="ECO:0000313" key="2">
    <source>
        <dbReference type="Proteomes" id="UP000887565"/>
    </source>
</evidence>
<sequence length="43" mass="4484">MQVPLIPATAATINSQPPLSLRQNPPIAAHSTRWTSSAPPPPA</sequence>